<dbReference type="Proteomes" id="UP000198859">
    <property type="component" value="Chromosome I"/>
</dbReference>
<evidence type="ECO:0000313" key="3">
    <source>
        <dbReference type="Proteomes" id="UP000198859"/>
    </source>
</evidence>
<dbReference type="SUPFAM" id="SSF56112">
    <property type="entry name" value="Protein kinase-like (PK-like)"/>
    <property type="match status" value="1"/>
</dbReference>
<dbReference type="EMBL" id="LT629757">
    <property type="protein sequence ID" value="SDR89981.1"/>
    <property type="molecule type" value="Genomic_DNA"/>
</dbReference>
<keyword evidence="3" id="KW-1185">Reference proteome</keyword>
<evidence type="ECO:0000313" key="2">
    <source>
        <dbReference type="EMBL" id="SDR89981.1"/>
    </source>
</evidence>
<dbReference type="GO" id="GO:0016740">
    <property type="term" value="F:transferase activity"/>
    <property type="evidence" value="ECO:0007669"/>
    <property type="project" value="UniProtKB-KW"/>
</dbReference>
<dbReference type="Gene3D" id="3.90.1200.10">
    <property type="match status" value="1"/>
</dbReference>
<protein>
    <submittedName>
        <fullName evidence="2">Phosphotransferase enzyme family protein</fullName>
    </submittedName>
</protein>
<evidence type="ECO:0000259" key="1">
    <source>
        <dbReference type="Pfam" id="PF01636"/>
    </source>
</evidence>
<feature type="domain" description="Aminoglycoside phosphotransferase" evidence="1">
    <location>
        <begin position="173"/>
        <end position="285"/>
    </location>
</feature>
<dbReference type="AlphaFoldDB" id="A0A1H1MSZ0"/>
<dbReference type="Pfam" id="PF01636">
    <property type="entry name" value="APH"/>
    <property type="match status" value="1"/>
</dbReference>
<dbReference type="InterPro" id="IPR002575">
    <property type="entry name" value="Aminoglycoside_PTrfase"/>
</dbReference>
<organism evidence="2 3">
    <name type="scientific">Nocardioides scoriae</name>
    <dbReference type="NCBI Taxonomy" id="642780"/>
    <lineage>
        <taxon>Bacteria</taxon>
        <taxon>Bacillati</taxon>
        <taxon>Actinomycetota</taxon>
        <taxon>Actinomycetes</taxon>
        <taxon>Propionibacteriales</taxon>
        <taxon>Nocardioidaceae</taxon>
        <taxon>Nocardioides</taxon>
    </lineage>
</organism>
<keyword evidence="2" id="KW-0808">Transferase</keyword>
<gene>
    <name evidence="2" type="ORF">SAMN04488570_0672</name>
</gene>
<dbReference type="STRING" id="642780.SAMN04488570_0672"/>
<reference evidence="3" key="1">
    <citation type="submission" date="2016-10" db="EMBL/GenBank/DDBJ databases">
        <authorList>
            <person name="Varghese N."/>
            <person name="Submissions S."/>
        </authorList>
    </citation>
    <scope>NUCLEOTIDE SEQUENCE [LARGE SCALE GENOMIC DNA]</scope>
    <source>
        <strain evidence="3">DSM 22127</strain>
    </source>
</reference>
<dbReference type="InterPro" id="IPR011009">
    <property type="entry name" value="Kinase-like_dom_sf"/>
</dbReference>
<proteinExistence type="predicted"/>
<accession>A0A1H1MSZ0</accession>
<sequence>MVADLLGQDPSGTTVHDVRVEVVAHDAPAITTAGRHRVRGRARTPEGDQPWSLFVKHVQCWSRHPFFAFVPEPMRAAAAAGVPWRAEPLAYRSDLRDRLPEGLTMLRALDVVDLDERSAAIWLPEVEVEPATWDLERYRGAAHLVGRLAASRRVREVETVADAPTPWDYLHGRLAAQVLPSLRDDAVWRHPLVAGAFDDDLRTRLRAAGDRAQALTAELCALPLRAAHGDTCPGNLLVSPGVDGFVLIDFGFFCPQPVGFDLAQLLVGEVQVGRRTATDLAARDEACTAAYVAGLRTEGDDTPAAVVRRGHALKLLLYAGLSTLPFEHLGAEPTPELHEVAAERAAIARYSLHLVEQTERDA</sequence>
<name>A0A1H1MSZ0_9ACTN</name>